<evidence type="ECO:0000256" key="6">
    <source>
        <dbReference type="ARBA" id="ARBA00022989"/>
    </source>
</evidence>
<keyword evidence="10 12" id="KW-0739">Sodium transport</keyword>
<keyword evidence="3 12" id="KW-0813">Transport</keyword>
<keyword evidence="4 12" id="KW-0894">Sodium channel</keyword>
<keyword evidence="9 14" id="KW-0472">Membrane</keyword>
<name>A0A7R8XD67_9CRUS</name>
<dbReference type="Pfam" id="PF00858">
    <property type="entry name" value="ASC"/>
    <property type="match status" value="2"/>
</dbReference>
<keyword evidence="5 12" id="KW-0812">Transmembrane</keyword>
<evidence type="ECO:0000256" key="5">
    <source>
        <dbReference type="ARBA" id="ARBA00022692"/>
    </source>
</evidence>
<evidence type="ECO:0000256" key="2">
    <source>
        <dbReference type="ARBA" id="ARBA00007193"/>
    </source>
</evidence>
<dbReference type="PROSITE" id="PS01206">
    <property type="entry name" value="ASC"/>
    <property type="match status" value="1"/>
</dbReference>
<accession>A0A7R8XD67</accession>
<gene>
    <name evidence="15" type="ORF">DSTB1V02_LOCUS7954</name>
</gene>
<dbReference type="Proteomes" id="UP000677054">
    <property type="component" value="Unassembled WGS sequence"/>
</dbReference>
<dbReference type="GO" id="GO:0015280">
    <property type="term" value="F:ligand-gated sodium channel activity"/>
    <property type="evidence" value="ECO:0007669"/>
    <property type="project" value="TreeGrafter"/>
</dbReference>
<dbReference type="PANTHER" id="PTHR11690">
    <property type="entry name" value="AMILORIDE-SENSITIVE SODIUM CHANNEL-RELATED"/>
    <property type="match status" value="1"/>
</dbReference>
<evidence type="ECO:0000313" key="15">
    <source>
        <dbReference type="EMBL" id="CAD7248133.1"/>
    </source>
</evidence>
<protein>
    <submittedName>
        <fullName evidence="15">Uncharacterized protein</fullName>
    </submittedName>
</protein>
<feature type="transmembrane region" description="Helical" evidence="14">
    <location>
        <begin position="331"/>
        <end position="355"/>
    </location>
</feature>
<comment type="similarity">
    <text evidence="2 12">Belongs to the amiloride-sensitive sodium channel (TC 1.A.6) family.</text>
</comment>
<sequence>MAQGGGKKFASDTVTVNTYLYLLSNLTQDEKIHIMQDRDEFIRSCTYEGVDCRSYFLPYVNTTYGTCYSFNLILNNDSDPSSGSRRTVFTGPPYGLDLELYLNASEWPSSALSSRGGVRVVIHRPDSLPSPEESGFDARAGSATNVALRQVEVSRLPYPYEHDCYSAWEKCGYYPSNSGNISYDVQMCRRMCLQATMVGSCKCKVPYIQDYFTFSNGTLNASRVCDIQAYKSLGIHLFFDITPDRVPKVWDRVSSLAGILSPSSTPHGVVWGDALKSMDLTQIRQNGSGSISTEVVKLLIYFSSVTQETMEESPAVTSITLLSNLGGALSLYLGISLVMFLEIIEIIPMIALAYISKCFGIGHKPPEDPPPRKRVPRRRAEHPIASAWGMKPN</sequence>
<organism evidence="15">
    <name type="scientific">Darwinula stevensoni</name>
    <dbReference type="NCBI Taxonomy" id="69355"/>
    <lineage>
        <taxon>Eukaryota</taxon>
        <taxon>Metazoa</taxon>
        <taxon>Ecdysozoa</taxon>
        <taxon>Arthropoda</taxon>
        <taxon>Crustacea</taxon>
        <taxon>Oligostraca</taxon>
        <taxon>Ostracoda</taxon>
        <taxon>Podocopa</taxon>
        <taxon>Podocopida</taxon>
        <taxon>Darwinulocopina</taxon>
        <taxon>Darwinuloidea</taxon>
        <taxon>Darwinulidae</taxon>
        <taxon>Darwinula</taxon>
    </lineage>
</organism>
<keyword evidence="7" id="KW-0915">Sodium</keyword>
<evidence type="ECO:0000256" key="13">
    <source>
        <dbReference type="SAM" id="MobiDB-lite"/>
    </source>
</evidence>
<evidence type="ECO:0000256" key="1">
    <source>
        <dbReference type="ARBA" id="ARBA00004141"/>
    </source>
</evidence>
<dbReference type="InterPro" id="IPR020903">
    <property type="entry name" value="ENaC_CS"/>
</dbReference>
<proteinExistence type="inferred from homology"/>
<keyword evidence="11 12" id="KW-0407">Ion channel</keyword>
<reference evidence="15" key="1">
    <citation type="submission" date="2020-11" db="EMBL/GenBank/DDBJ databases">
        <authorList>
            <person name="Tran Van P."/>
        </authorList>
    </citation>
    <scope>NUCLEOTIDE SEQUENCE</scope>
</reference>
<dbReference type="PANTHER" id="PTHR11690:SF282">
    <property type="entry name" value="DEGENERIN-LIKE PROTEIN ASIC-1"/>
    <property type="match status" value="1"/>
</dbReference>
<evidence type="ECO:0000256" key="12">
    <source>
        <dbReference type="RuleBase" id="RU000679"/>
    </source>
</evidence>
<comment type="subcellular location">
    <subcellularLocation>
        <location evidence="1">Membrane</location>
        <topology evidence="1">Multi-pass membrane protein</topology>
    </subcellularLocation>
</comment>
<evidence type="ECO:0000256" key="4">
    <source>
        <dbReference type="ARBA" id="ARBA00022461"/>
    </source>
</evidence>
<evidence type="ECO:0000256" key="14">
    <source>
        <dbReference type="SAM" id="Phobius"/>
    </source>
</evidence>
<evidence type="ECO:0000256" key="7">
    <source>
        <dbReference type="ARBA" id="ARBA00023053"/>
    </source>
</evidence>
<dbReference type="EMBL" id="LR901235">
    <property type="protein sequence ID" value="CAD7248133.1"/>
    <property type="molecule type" value="Genomic_DNA"/>
</dbReference>
<dbReference type="OrthoDB" id="6502088at2759"/>
<keyword evidence="8 12" id="KW-0406">Ion transport</keyword>
<dbReference type="EMBL" id="CAJPEV010001718">
    <property type="protein sequence ID" value="CAG0894007.1"/>
    <property type="molecule type" value="Genomic_DNA"/>
</dbReference>
<dbReference type="PRINTS" id="PR01078">
    <property type="entry name" value="AMINACHANNEL"/>
</dbReference>
<evidence type="ECO:0000256" key="9">
    <source>
        <dbReference type="ARBA" id="ARBA00023136"/>
    </source>
</evidence>
<evidence type="ECO:0000313" key="16">
    <source>
        <dbReference type="Proteomes" id="UP000677054"/>
    </source>
</evidence>
<dbReference type="Gene3D" id="2.60.470.10">
    <property type="entry name" value="Acid-sensing ion channels like domains"/>
    <property type="match status" value="1"/>
</dbReference>
<dbReference type="Gene3D" id="1.10.287.770">
    <property type="entry name" value="YojJ-like"/>
    <property type="match status" value="1"/>
</dbReference>
<evidence type="ECO:0000256" key="11">
    <source>
        <dbReference type="ARBA" id="ARBA00023303"/>
    </source>
</evidence>
<dbReference type="InterPro" id="IPR001873">
    <property type="entry name" value="ENaC"/>
</dbReference>
<feature type="region of interest" description="Disordered" evidence="13">
    <location>
        <begin position="365"/>
        <end position="393"/>
    </location>
</feature>
<keyword evidence="6 14" id="KW-1133">Transmembrane helix</keyword>
<dbReference type="AlphaFoldDB" id="A0A7R8XD67"/>
<keyword evidence="16" id="KW-1185">Reference proteome</keyword>
<evidence type="ECO:0000256" key="3">
    <source>
        <dbReference type="ARBA" id="ARBA00022448"/>
    </source>
</evidence>
<dbReference type="GO" id="GO:0005886">
    <property type="term" value="C:plasma membrane"/>
    <property type="evidence" value="ECO:0007669"/>
    <property type="project" value="TreeGrafter"/>
</dbReference>
<evidence type="ECO:0000256" key="10">
    <source>
        <dbReference type="ARBA" id="ARBA00023201"/>
    </source>
</evidence>
<evidence type="ECO:0000256" key="8">
    <source>
        <dbReference type="ARBA" id="ARBA00023065"/>
    </source>
</evidence>